<evidence type="ECO:0000256" key="11">
    <source>
        <dbReference type="PIRSR" id="PIRSR602401-1"/>
    </source>
</evidence>
<gene>
    <name evidence="14" type="primary">C72C1</name>
    <name evidence="14" type="ORF">HannXRQ_Chr03g0072771</name>
</gene>
<dbReference type="GO" id="GO:0020037">
    <property type="term" value="F:heme binding"/>
    <property type="evidence" value="ECO:0007669"/>
    <property type="project" value="InterPro"/>
</dbReference>
<dbReference type="InterPro" id="IPR001128">
    <property type="entry name" value="Cyt_P450"/>
</dbReference>
<dbReference type="PROSITE" id="PS00086">
    <property type="entry name" value="CYTOCHROME_P450"/>
    <property type="match status" value="1"/>
</dbReference>
<dbReference type="InterPro" id="IPR050665">
    <property type="entry name" value="Cytochrome_P450_Monooxygen"/>
</dbReference>
<proteinExistence type="inferred from homology"/>
<dbReference type="AlphaFoldDB" id="A0A251V9A0"/>
<dbReference type="GO" id="GO:0004497">
    <property type="term" value="F:monooxygenase activity"/>
    <property type="evidence" value="ECO:0000318"/>
    <property type="project" value="GO_Central"/>
</dbReference>
<evidence type="ECO:0000256" key="7">
    <source>
        <dbReference type="ARBA" id="ARBA00023002"/>
    </source>
</evidence>
<keyword evidence="3 11" id="KW-0349">Heme</keyword>
<dbReference type="GO" id="GO:0016705">
    <property type="term" value="F:oxidoreductase activity, acting on paired donors, with incorporation or reduction of molecular oxygen"/>
    <property type="evidence" value="ECO:0007669"/>
    <property type="project" value="InterPro"/>
</dbReference>
<comment type="subcellular location">
    <subcellularLocation>
        <location evidence="1">Membrane</location>
    </subcellularLocation>
</comment>
<evidence type="ECO:0000256" key="8">
    <source>
        <dbReference type="ARBA" id="ARBA00023004"/>
    </source>
</evidence>
<dbReference type="InterPro" id="IPR036396">
    <property type="entry name" value="Cyt_P450_sf"/>
</dbReference>
<dbReference type="STRING" id="4232.A0A251V9A0"/>
<evidence type="ECO:0000256" key="6">
    <source>
        <dbReference type="ARBA" id="ARBA00022989"/>
    </source>
</evidence>
<keyword evidence="6 13" id="KW-1133">Transmembrane helix</keyword>
<protein>
    <submittedName>
        <fullName evidence="14">Putative cytochrome P450 72C1</fullName>
    </submittedName>
</protein>
<keyword evidence="10 13" id="KW-0472">Membrane</keyword>
<dbReference type="PANTHER" id="PTHR24282">
    <property type="entry name" value="CYTOCHROME P450 FAMILY MEMBER"/>
    <property type="match status" value="1"/>
</dbReference>
<dbReference type="Gene3D" id="1.10.630.10">
    <property type="entry name" value="Cytochrome P450"/>
    <property type="match status" value="1"/>
</dbReference>
<dbReference type="InterPro" id="IPR002401">
    <property type="entry name" value="Cyt_P450_E_grp-I"/>
</dbReference>
<dbReference type="PRINTS" id="PR00463">
    <property type="entry name" value="EP450I"/>
</dbReference>
<dbReference type="EMBL" id="CM007892">
    <property type="protein sequence ID" value="OTG31191.1"/>
    <property type="molecule type" value="Genomic_DNA"/>
</dbReference>
<evidence type="ECO:0000256" key="4">
    <source>
        <dbReference type="ARBA" id="ARBA00022692"/>
    </source>
</evidence>
<name>A0A251V9A0_HELAN</name>
<keyword evidence="9 12" id="KW-0503">Monooxygenase</keyword>
<dbReference type="PANTHER" id="PTHR24282:SF269">
    <property type="entry name" value="CYTOCHROME P450, REVERSE TRANSCRIPTASE, RNA-DEPENDENT DNA POLYMERASE-RELATED"/>
    <property type="match status" value="1"/>
</dbReference>
<evidence type="ECO:0000313" key="14">
    <source>
        <dbReference type="EMBL" id="OTG31191.1"/>
    </source>
</evidence>
<evidence type="ECO:0000256" key="9">
    <source>
        <dbReference type="ARBA" id="ARBA00023033"/>
    </source>
</evidence>
<evidence type="ECO:0000256" key="12">
    <source>
        <dbReference type="RuleBase" id="RU000461"/>
    </source>
</evidence>
<dbReference type="InterPro" id="IPR017972">
    <property type="entry name" value="Cyt_P450_CS"/>
</dbReference>
<evidence type="ECO:0000256" key="5">
    <source>
        <dbReference type="ARBA" id="ARBA00022723"/>
    </source>
</evidence>
<accession>A0A251V9A0</accession>
<dbReference type="Pfam" id="PF00067">
    <property type="entry name" value="p450"/>
    <property type="match status" value="1"/>
</dbReference>
<organism evidence="14 15">
    <name type="scientific">Helianthus annuus</name>
    <name type="common">Common sunflower</name>
    <dbReference type="NCBI Taxonomy" id="4232"/>
    <lineage>
        <taxon>Eukaryota</taxon>
        <taxon>Viridiplantae</taxon>
        <taxon>Streptophyta</taxon>
        <taxon>Embryophyta</taxon>
        <taxon>Tracheophyta</taxon>
        <taxon>Spermatophyta</taxon>
        <taxon>Magnoliopsida</taxon>
        <taxon>eudicotyledons</taxon>
        <taxon>Gunneridae</taxon>
        <taxon>Pentapetalae</taxon>
        <taxon>asterids</taxon>
        <taxon>campanulids</taxon>
        <taxon>Asterales</taxon>
        <taxon>Asteraceae</taxon>
        <taxon>Asteroideae</taxon>
        <taxon>Heliantheae alliance</taxon>
        <taxon>Heliantheae</taxon>
        <taxon>Helianthus</taxon>
    </lineage>
</organism>
<keyword evidence="15" id="KW-1185">Reference proteome</keyword>
<dbReference type="OrthoDB" id="1470350at2759"/>
<feature type="transmembrane region" description="Helical" evidence="13">
    <location>
        <begin position="6"/>
        <end position="25"/>
    </location>
</feature>
<keyword evidence="4 13" id="KW-0812">Transmembrane</keyword>
<dbReference type="OMA" id="QCAISCE"/>
<dbReference type="PRINTS" id="PR00385">
    <property type="entry name" value="P450"/>
</dbReference>
<dbReference type="InParanoid" id="A0A251V9A0"/>
<evidence type="ECO:0000256" key="2">
    <source>
        <dbReference type="ARBA" id="ARBA00010617"/>
    </source>
</evidence>
<evidence type="ECO:0000256" key="3">
    <source>
        <dbReference type="ARBA" id="ARBA00022617"/>
    </source>
</evidence>
<comment type="similarity">
    <text evidence="2 12">Belongs to the cytochrome P450 family.</text>
</comment>
<feature type="binding site" description="axial binding residue" evidence="11">
    <location>
        <position position="463"/>
    </location>
    <ligand>
        <name>heme</name>
        <dbReference type="ChEBI" id="CHEBI:30413"/>
    </ligand>
    <ligandPart>
        <name>Fe</name>
        <dbReference type="ChEBI" id="CHEBI:18248"/>
    </ligandPart>
</feature>
<dbReference type="Proteomes" id="UP000215914">
    <property type="component" value="Chromosome 3"/>
</dbReference>
<comment type="cofactor">
    <cofactor evidence="11">
        <name>heme</name>
        <dbReference type="ChEBI" id="CHEBI:30413"/>
    </cofactor>
</comment>
<dbReference type="GO" id="GO:0016020">
    <property type="term" value="C:membrane"/>
    <property type="evidence" value="ECO:0007669"/>
    <property type="project" value="UniProtKB-SubCell"/>
</dbReference>
<reference evidence="15" key="1">
    <citation type="journal article" date="2017" name="Nature">
        <title>The sunflower genome provides insights into oil metabolism, flowering and Asterid evolution.</title>
        <authorList>
            <person name="Badouin H."/>
            <person name="Gouzy J."/>
            <person name="Grassa C.J."/>
            <person name="Murat F."/>
            <person name="Staton S.E."/>
            <person name="Cottret L."/>
            <person name="Lelandais-Briere C."/>
            <person name="Owens G.L."/>
            <person name="Carrere S."/>
            <person name="Mayjonade B."/>
            <person name="Legrand L."/>
            <person name="Gill N."/>
            <person name="Kane N.C."/>
            <person name="Bowers J.E."/>
            <person name="Hubner S."/>
            <person name="Bellec A."/>
            <person name="Berard A."/>
            <person name="Berges H."/>
            <person name="Blanchet N."/>
            <person name="Boniface M.C."/>
            <person name="Brunel D."/>
            <person name="Catrice O."/>
            <person name="Chaidir N."/>
            <person name="Claudel C."/>
            <person name="Donnadieu C."/>
            <person name="Faraut T."/>
            <person name="Fievet G."/>
            <person name="Helmstetter N."/>
            <person name="King M."/>
            <person name="Knapp S.J."/>
            <person name="Lai Z."/>
            <person name="Le Paslier M.C."/>
            <person name="Lippi Y."/>
            <person name="Lorenzon L."/>
            <person name="Mandel J.R."/>
            <person name="Marage G."/>
            <person name="Marchand G."/>
            <person name="Marquand E."/>
            <person name="Bret-Mestries E."/>
            <person name="Morien E."/>
            <person name="Nambeesan S."/>
            <person name="Nguyen T."/>
            <person name="Pegot-Espagnet P."/>
            <person name="Pouilly N."/>
            <person name="Raftis F."/>
            <person name="Sallet E."/>
            <person name="Schiex T."/>
            <person name="Thomas J."/>
            <person name="Vandecasteele C."/>
            <person name="Vares D."/>
            <person name="Vear F."/>
            <person name="Vautrin S."/>
            <person name="Crespi M."/>
            <person name="Mangin B."/>
            <person name="Burke J.M."/>
            <person name="Salse J."/>
            <person name="Munos S."/>
            <person name="Vincourt P."/>
            <person name="Rieseberg L.H."/>
            <person name="Langlade N.B."/>
        </authorList>
    </citation>
    <scope>NUCLEOTIDE SEQUENCE [LARGE SCALE GENOMIC DNA]</scope>
    <source>
        <strain evidence="15">cv. SF193</strain>
    </source>
</reference>
<sequence length="519" mass="59060">MVAIVGKVVIAIVIALIVRWGWKVLNWTWLKPKKLEKWLREQGYQGNPYRLLIGDIKDLATMMTEAKPKHIQISHDIFSHCLPFDHHIITKYGKKSFTWFGPIPRIYVTDPELIKKILSTPDDFQKPHPEPIRDSIIGGLLVTEGQKWIKHRKIINPAFHLENIKSMFSVICSSCTDMIKKWELLTVGSGLVEIDVWPYIDNLAGDVISRTAFGSCYEEGQRIFRIQKEQIDLMTQRLLTIHLPGGRFIPTRANKKYNENNNTQRILLMGIIDKRKKAIAMGEDTNDDLLGILLKSNTKEIEEDGVGMSMEDVIEECKLFYIAGSETTSNLIVWTMVCLSLDQEWQTKAREEIMQVFGNQEIHFEGLKHLNIVTMILNEVLRLYPPGTMVTRATHKETQLGDMMIPSGVHITIPIMHVHHDPELWGEDATLFKPERFLEGIMGATKGKGSGCFLPFSGGPRVCIGQNFAMIEAKTAIAKILQRFSFEFSPSYKHSPFPSFTLPPQYGVHLILRANGLSP</sequence>
<dbReference type="SUPFAM" id="SSF48264">
    <property type="entry name" value="Cytochrome P450"/>
    <property type="match status" value="1"/>
</dbReference>
<keyword evidence="7 12" id="KW-0560">Oxidoreductase</keyword>
<evidence type="ECO:0000256" key="13">
    <source>
        <dbReference type="SAM" id="Phobius"/>
    </source>
</evidence>
<evidence type="ECO:0000256" key="10">
    <source>
        <dbReference type="ARBA" id="ARBA00023136"/>
    </source>
</evidence>
<keyword evidence="8 11" id="KW-0408">Iron</keyword>
<keyword evidence="5 11" id="KW-0479">Metal-binding</keyword>
<evidence type="ECO:0000313" key="15">
    <source>
        <dbReference type="Proteomes" id="UP000215914"/>
    </source>
</evidence>
<dbReference type="GO" id="GO:0005506">
    <property type="term" value="F:iron ion binding"/>
    <property type="evidence" value="ECO:0007669"/>
    <property type="project" value="InterPro"/>
</dbReference>
<evidence type="ECO:0000256" key="1">
    <source>
        <dbReference type="ARBA" id="ARBA00004370"/>
    </source>
</evidence>